<keyword evidence="9" id="KW-0418">Kinase</keyword>
<evidence type="ECO:0000256" key="4">
    <source>
        <dbReference type="ARBA" id="ARBA00022475"/>
    </source>
</evidence>
<evidence type="ECO:0000256" key="12">
    <source>
        <dbReference type="ARBA" id="ARBA00023012"/>
    </source>
</evidence>
<dbReference type="InterPro" id="IPR003594">
    <property type="entry name" value="HATPase_dom"/>
</dbReference>
<dbReference type="CDD" id="cd00130">
    <property type="entry name" value="PAS"/>
    <property type="match status" value="1"/>
</dbReference>
<dbReference type="InterPro" id="IPR013767">
    <property type="entry name" value="PAS_fold"/>
</dbReference>
<keyword evidence="8" id="KW-0547">Nucleotide-binding</keyword>
<dbReference type="PANTHER" id="PTHR43065:SF10">
    <property type="entry name" value="PEROXIDE STRESS-ACTIVATED HISTIDINE KINASE MAK3"/>
    <property type="match status" value="1"/>
</dbReference>
<dbReference type="InterPro" id="IPR029151">
    <property type="entry name" value="Sensor-like_sf"/>
</dbReference>
<evidence type="ECO:0000256" key="13">
    <source>
        <dbReference type="ARBA" id="ARBA00023136"/>
    </source>
</evidence>
<keyword evidence="7" id="KW-0812">Transmembrane</keyword>
<dbReference type="SMART" id="SM00091">
    <property type="entry name" value="PAS"/>
    <property type="match status" value="1"/>
</dbReference>
<keyword evidence="10" id="KW-0067">ATP-binding</keyword>
<reference evidence="17 18" key="1">
    <citation type="submission" date="2023-11" db="EMBL/GenBank/DDBJ databases">
        <title>Paucibacter sp. nov., isolated from fresh soil in Korea.</title>
        <authorList>
            <person name="Le N.T.T."/>
        </authorList>
    </citation>
    <scope>NUCLEOTIDE SEQUENCE [LARGE SCALE GENOMIC DNA]</scope>
    <source>
        <strain evidence="17 18">R3-3</strain>
    </source>
</reference>
<evidence type="ECO:0000256" key="11">
    <source>
        <dbReference type="ARBA" id="ARBA00022989"/>
    </source>
</evidence>
<comment type="caution">
    <text evidence="17">The sequence shown here is derived from an EMBL/GenBank/DDBJ whole genome shotgun (WGS) entry which is preliminary data.</text>
</comment>
<evidence type="ECO:0000256" key="7">
    <source>
        <dbReference type="ARBA" id="ARBA00022692"/>
    </source>
</evidence>
<dbReference type="Pfam" id="PF02743">
    <property type="entry name" value="dCache_1"/>
    <property type="match status" value="1"/>
</dbReference>
<gene>
    <name evidence="17" type="ORF">SNE35_20775</name>
</gene>
<dbReference type="EMBL" id="JAXCLA010000007">
    <property type="protein sequence ID" value="MDY0746960.1"/>
    <property type="molecule type" value="Genomic_DNA"/>
</dbReference>
<evidence type="ECO:0000256" key="5">
    <source>
        <dbReference type="ARBA" id="ARBA00022553"/>
    </source>
</evidence>
<dbReference type="InterPro" id="IPR003661">
    <property type="entry name" value="HisK_dim/P_dom"/>
</dbReference>
<keyword evidence="5" id="KW-0597">Phosphoprotein</keyword>
<accession>A0ABU5DKX4</accession>
<dbReference type="InterPro" id="IPR017055">
    <property type="entry name" value="Sig_transdc_His_kinase_DctB"/>
</dbReference>
<keyword evidence="13" id="KW-0472">Membrane</keyword>
<dbReference type="EC" id="2.7.13.3" evidence="3"/>
<keyword evidence="11" id="KW-1133">Transmembrane helix</keyword>
<evidence type="ECO:0000256" key="9">
    <source>
        <dbReference type="ARBA" id="ARBA00022777"/>
    </source>
</evidence>
<dbReference type="Proteomes" id="UP001285263">
    <property type="component" value="Unassembled WGS sequence"/>
</dbReference>
<evidence type="ECO:0000313" key="18">
    <source>
        <dbReference type="Proteomes" id="UP001285263"/>
    </source>
</evidence>
<evidence type="ECO:0000256" key="1">
    <source>
        <dbReference type="ARBA" id="ARBA00000085"/>
    </source>
</evidence>
<dbReference type="SUPFAM" id="SSF47384">
    <property type="entry name" value="Homodimeric domain of signal transducing histidine kinase"/>
    <property type="match status" value="1"/>
</dbReference>
<dbReference type="PROSITE" id="PS50109">
    <property type="entry name" value="HIS_KIN"/>
    <property type="match status" value="1"/>
</dbReference>
<proteinExistence type="predicted"/>
<dbReference type="PRINTS" id="PR00344">
    <property type="entry name" value="BCTRLSENSOR"/>
</dbReference>
<protein>
    <recommendedName>
        <fullName evidence="3">histidine kinase</fullName>
        <ecNumber evidence="3">2.7.13.3</ecNumber>
    </recommendedName>
</protein>
<evidence type="ECO:0000256" key="8">
    <source>
        <dbReference type="ARBA" id="ARBA00022741"/>
    </source>
</evidence>
<evidence type="ECO:0000256" key="6">
    <source>
        <dbReference type="ARBA" id="ARBA00022679"/>
    </source>
</evidence>
<dbReference type="PIRSF" id="PIRSF036431">
    <property type="entry name" value="STHK_DctB"/>
    <property type="match status" value="1"/>
</dbReference>
<dbReference type="InterPro" id="IPR036097">
    <property type="entry name" value="HisK_dim/P_sf"/>
</dbReference>
<name>A0ABU5DKX4_9BURK</name>
<dbReference type="SMART" id="SM00387">
    <property type="entry name" value="HATPase_c"/>
    <property type="match status" value="1"/>
</dbReference>
<dbReference type="Gene3D" id="3.30.450.20">
    <property type="entry name" value="PAS domain"/>
    <property type="match status" value="3"/>
</dbReference>
<dbReference type="RefSeq" id="WP_320424930.1">
    <property type="nucleotide sequence ID" value="NZ_JAXCLA010000007.1"/>
</dbReference>
<evidence type="ECO:0000259" key="16">
    <source>
        <dbReference type="PROSITE" id="PS50113"/>
    </source>
</evidence>
<evidence type="ECO:0000313" key="17">
    <source>
        <dbReference type="EMBL" id="MDY0746960.1"/>
    </source>
</evidence>
<dbReference type="Gene3D" id="1.10.287.130">
    <property type="match status" value="1"/>
</dbReference>
<evidence type="ECO:0000259" key="14">
    <source>
        <dbReference type="PROSITE" id="PS50109"/>
    </source>
</evidence>
<keyword evidence="18" id="KW-1185">Reference proteome</keyword>
<dbReference type="InterPro" id="IPR000014">
    <property type="entry name" value="PAS"/>
</dbReference>
<dbReference type="PANTHER" id="PTHR43065">
    <property type="entry name" value="SENSOR HISTIDINE KINASE"/>
    <property type="match status" value="1"/>
</dbReference>
<dbReference type="Pfam" id="PF02518">
    <property type="entry name" value="HATPase_c"/>
    <property type="match status" value="1"/>
</dbReference>
<sequence>MNPSRRRRRLLRALLTVLVLAAAVGMIATVAEWSARREAGMQVDEIRRTIEIHTLGLRGAADRFDYLPDTISHQQDVLAALAHPQDATAIDRANHYIEGVNRRAGSDALYLIDTRGITLAASNWRERVSFLGQSYANRPYFIDALAGRNGRFYGVGQTTGEPGLFLSSPVRDAQAQIIGVAVVKVSLREIQAAWASVRDPILLTDAHGIVFLGSVPDWTYRATRALSGPELDSVHRQLQYGQREAFAPMDWKTTPRSAGEPGYEIRATLAGQPRRFLAVDQPLPDFGWTLTVTADRTPVAQARGRAWMLGMLSAVALLLAGLYWRLRERRFAEQRDIQRQLEVRVGERTRELDDAHAFRKAMEDSLLVGMRARDLEGRIVYVNPAFCAMTGYGADELLGSLPPYPYWHPDNLDKHWRDYEAMMAGRSVVSGFESRIRHRDGHDVLTMIYTARLIDADGRHTGWMSSVVDITQQKRDEQRQRESDEQLWHAQRLASLGEMALTLAHELNQPLMALSNFASAAKAFAAQGQTVLLNQSLDETMTQAQRTAEIVKRIRGFVRQRSIAAAEDCAIAPRVASALALLRGEIRARQARVELRLPDDLPPVRGDSVLLEQVILNLVLNSLQAMDEGTTPAERRVVEIDAVREGSRVRLRVADRGPGMSEAVAAQAFTPFFTTKGGGLGLGLNICRTIVESHRGTLSFANRPGGGAVFTLELECAPS</sequence>
<keyword evidence="4" id="KW-1003">Cell membrane</keyword>
<evidence type="ECO:0000256" key="3">
    <source>
        <dbReference type="ARBA" id="ARBA00012438"/>
    </source>
</evidence>
<dbReference type="InterPro" id="IPR036890">
    <property type="entry name" value="HATPase_C_sf"/>
</dbReference>
<dbReference type="InterPro" id="IPR035965">
    <property type="entry name" value="PAS-like_dom_sf"/>
</dbReference>
<dbReference type="Gene3D" id="3.30.565.10">
    <property type="entry name" value="Histidine kinase-like ATPase, C-terminal domain"/>
    <property type="match status" value="1"/>
</dbReference>
<dbReference type="Pfam" id="PF00989">
    <property type="entry name" value="PAS"/>
    <property type="match status" value="1"/>
</dbReference>
<comment type="subcellular location">
    <subcellularLocation>
        <location evidence="2">Cell membrane</location>
        <topology evidence="2">Multi-pass membrane protein</topology>
    </subcellularLocation>
</comment>
<dbReference type="Pfam" id="PF00512">
    <property type="entry name" value="HisKA"/>
    <property type="match status" value="1"/>
</dbReference>
<dbReference type="NCBIfam" id="TIGR00229">
    <property type="entry name" value="sensory_box"/>
    <property type="match status" value="1"/>
</dbReference>
<dbReference type="InterPro" id="IPR000700">
    <property type="entry name" value="PAS-assoc_C"/>
</dbReference>
<dbReference type="InterPro" id="IPR004358">
    <property type="entry name" value="Sig_transdc_His_kin-like_C"/>
</dbReference>
<dbReference type="SMART" id="SM00388">
    <property type="entry name" value="HisKA"/>
    <property type="match status" value="1"/>
</dbReference>
<feature type="domain" description="PAC" evidence="16">
    <location>
        <begin position="430"/>
        <end position="482"/>
    </location>
</feature>
<organism evidence="17 18">
    <name type="scientific">Roseateles agri</name>
    <dbReference type="NCBI Taxonomy" id="3098619"/>
    <lineage>
        <taxon>Bacteria</taxon>
        <taxon>Pseudomonadati</taxon>
        <taxon>Pseudomonadota</taxon>
        <taxon>Betaproteobacteria</taxon>
        <taxon>Burkholderiales</taxon>
        <taxon>Sphaerotilaceae</taxon>
        <taxon>Roseateles</taxon>
    </lineage>
</organism>
<evidence type="ECO:0000259" key="15">
    <source>
        <dbReference type="PROSITE" id="PS50112"/>
    </source>
</evidence>
<dbReference type="SUPFAM" id="SSF55874">
    <property type="entry name" value="ATPase domain of HSP90 chaperone/DNA topoisomerase II/histidine kinase"/>
    <property type="match status" value="1"/>
</dbReference>
<keyword evidence="12" id="KW-0902">Two-component regulatory system</keyword>
<dbReference type="PROSITE" id="PS50112">
    <property type="entry name" value="PAS"/>
    <property type="match status" value="1"/>
</dbReference>
<feature type="domain" description="Histidine kinase" evidence="14">
    <location>
        <begin position="502"/>
        <end position="718"/>
    </location>
</feature>
<evidence type="ECO:0000256" key="10">
    <source>
        <dbReference type="ARBA" id="ARBA00022840"/>
    </source>
</evidence>
<dbReference type="SUPFAM" id="SSF103190">
    <property type="entry name" value="Sensory domain-like"/>
    <property type="match status" value="1"/>
</dbReference>
<dbReference type="PROSITE" id="PS50113">
    <property type="entry name" value="PAC"/>
    <property type="match status" value="1"/>
</dbReference>
<dbReference type="CDD" id="cd12914">
    <property type="entry name" value="PDC1_DGC_like"/>
    <property type="match status" value="1"/>
</dbReference>
<keyword evidence="6" id="KW-0808">Transferase</keyword>
<evidence type="ECO:0000256" key="2">
    <source>
        <dbReference type="ARBA" id="ARBA00004651"/>
    </source>
</evidence>
<dbReference type="SUPFAM" id="SSF55785">
    <property type="entry name" value="PYP-like sensor domain (PAS domain)"/>
    <property type="match status" value="1"/>
</dbReference>
<dbReference type="InterPro" id="IPR005467">
    <property type="entry name" value="His_kinase_dom"/>
</dbReference>
<comment type="catalytic activity">
    <reaction evidence="1">
        <text>ATP + protein L-histidine = ADP + protein N-phospho-L-histidine.</text>
        <dbReference type="EC" id="2.7.13.3"/>
    </reaction>
</comment>
<feature type="domain" description="PAS" evidence="15">
    <location>
        <begin position="354"/>
        <end position="426"/>
    </location>
</feature>
<dbReference type="InterPro" id="IPR033479">
    <property type="entry name" value="dCache_1"/>
</dbReference>